<dbReference type="GO" id="GO:0005829">
    <property type="term" value="C:cytosol"/>
    <property type="evidence" value="ECO:0007669"/>
    <property type="project" value="UniProtKB-SubCell"/>
</dbReference>
<keyword evidence="12" id="KW-0576">Peroxisome</keyword>
<dbReference type="GO" id="GO:0016560">
    <property type="term" value="P:protein import into peroxisome matrix, docking"/>
    <property type="evidence" value="ECO:0007669"/>
    <property type="project" value="TreeGrafter"/>
</dbReference>
<evidence type="ECO:0000256" key="11">
    <source>
        <dbReference type="ARBA" id="ARBA00022927"/>
    </source>
</evidence>
<comment type="similarity">
    <text evidence="3">Belongs to the peroxisomal targeting signal receptor family.</text>
</comment>
<evidence type="ECO:0000256" key="10">
    <source>
        <dbReference type="ARBA" id="ARBA00022843"/>
    </source>
</evidence>
<dbReference type="OrthoDB" id="10006023at2759"/>
<dbReference type="GO" id="GO:0005782">
    <property type="term" value="C:peroxisomal matrix"/>
    <property type="evidence" value="ECO:0007669"/>
    <property type="project" value="UniProtKB-SubCell"/>
</dbReference>
<evidence type="ECO:0000256" key="16">
    <source>
        <dbReference type="ARBA" id="ARBA00046106"/>
    </source>
</evidence>
<evidence type="ECO:0000256" key="12">
    <source>
        <dbReference type="ARBA" id="ARBA00023140"/>
    </source>
</evidence>
<dbReference type="SMART" id="SM00028">
    <property type="entry name" value="TPR"/>
    <property type="match status" value="4"/>
</dbReference>
<dbReference type="AlphaFoldDB" id="A0A7D9ECJ0"/>
<evidence type="ECO:0000256" key="13">
    <source>
        <dbReference type="ARBA" id="ARBA00030232"/>
    </source>
</evidence>
<name>A0A7D9ECJ0_PARCT</name>
<accession>A0A7D9ECJ0</accession>
<protein>
    <recommendedName>
        <fullName evidence="4">Peroxisomal targeting signal 1 receptor</fullName>
    </recommendedName>
    <alternativeName>
        <fullName evidence="13">PTS1-BP</fullName>
    </alternativeName>
    <alternativeName>
        <fullName evidence="14">Peroxin-5</fullName>
    </alternativeName>
</protein>
<evidence type="ECO:0000256" key="4">
    <source>
        <dbReference type="ARBA" id="ARBA00018416"/>
    </source>
</evidence>
<feature type="region of interest" description="Disordered" evidence="17">
    <location>
        <begin position="34"/>
        <end position="54"/>
    </location>
</feature>
<evidence type="ECO:0000313" key="19">
    <source>
        <dbReference type="Proteomes" id="UP001152795"/>
    </source>
</evidence>
<dbReference type="Pfam" id="PF13432">
    <property type="entry name" value="TPR_16"/>
    <property type="match status" value="1"/>
</dbReference>
<comment type="function">
    <text evidence="15">In addition to promoting peroxisomal translocation of proteins containing a PTS1 peroxisomal targeting signal, mediates peroxisomal import of proteins containing a C-terminal PTS2-type peroxisomal targeting signal via its interaction with PEX7. Interaction with PEX7 only takes place when PEX7 is associated with cargo proteins containing a PTS2 peroxisomal targeting signal. PEX7 along with PTS2-containing cargo proteins are then translocated through the PEX13-PEX14 docking complex together with PEX5.</text>
</comment>
<reference evidence="18" key="1">
    <citation type="submission" date="2020-04" db="EMBL/GenBank/DDBJ databases">
        <authorList>
            <person name="Alioto T."/>
            <person name="Alioto T."/>
            <person name="Gomez Garrido J."/>
        </authorList>
    </citation>
    <scope>NUCLEOTIDE SEQUENCE</scope>
    <source>
        <strain evidence="18">A484AB</strain>
    </source>
</reference>
<keyword evidence="11" id="KW-0653">Protein transport</keyword>
<keyword evidence="5" id="KW-0813">Transport</keyword>
<comment type="caution">
    <text evidence="18">The sequence shown here is derived from an EMBL/GenBank/DDBJ whole genome shotgun (WGS) entry which is preliminary data.</text>
</comment>
<evidence type="ECO:0000256" key="15">
    <source>
        <dbReference type="ARBA" id="ARBA00046072"/>
    </source>
</evidence>
<evidence type="ECO:0000256" key="17">
    <source>
        <dbReference type="SAM" id="MobiDB-lite"/>
    </source>
</evidence>
<dbReference type="InterPro" id="IPR011990">
    <property type="entry name" value="TPR-like_helical_dom_sf"/>
</dbReference>
<comment type="subcellular location">
    <subcellularLocation>
        <location evidence="2">Cytoplasm</location>
        <location evidence="2">Cytosol</location>
    </subcellularLocation>
    <subcellularLocation>
        <location evidence="1">Peroxisome matrix</location>
    </subcellularLocation>
</comment>
<dbReference type="PROSITE" id="PS50005">
    <property type="entry name" value="TPR"/>
    <property type="match status" value="3"/>
</dbReference>
<keyword evidence="8" id="KW-0677">Repeat</keyword>
<dbReference type="SUPFAM" id="SSF48452">
    <property type="entry name" value="TPR-like"/>
    <property type="match status" value="1"/>
</dbReference>
<comment type="function">
    <text evidence="16">Receptor that mediates peroxisomal import of proteins containing a C-terminal PTS1-type tripeptide peroxisomal targeting signal (SKL-type). Binds to cargo proteins containing a PTS1 peroxisomal targeting signal in the cytosol, and translocates them into the peroxisome matrix by passing through the PEX13-PEX14 docking complex along with cargo proteins. PEX5 receptor is then retrotranslocated into the cytosol, leading to release of bound cargo in the peroxisome matrix, and reset for a subsequent peroxisome import cycle.</text>
</comment>
<keyword evidence="9" id="KW-0802">TPR repeat</keyword>
<evidence type="ECO:0000313" key="18">
    <source>
        <dbReference type="EMBL" id="CAB4007154.1"/>
    </source>
</evidence>
<proteinExistence type="inferred from homology"/>
<dbReference type="PANTHER" id="PTHR10130">
    <property type="entry name" value="PEROXISOMAL TARGETING SIGNAL 1 RECEPTOR PEX5"/>
    <property type="match status" value="1"/>
</dbReference>
<evidence type="ECO:0000256" key="5">
    <source>
        <dbReference type="ARBA" id="ARBA00022448"/>
    </source>
</evidence>
<dbReference type="InterPro" id="IPR024111">
    <property type="entry name" value="PEX5/PEX5L"/>
</dbReference>
<feature type="compositionally biased region" description="Polar residues" evidence="17">
    <location>
        <begin position="34"/>
        <end position="46"/>
    </location>
</feature>
<keyword evidence="7" id="KW-1017">Isopeptide bond</keyword>
<keyword evidence="10" id="KW-0832">Ubl conjugation</keyword>
<organism evidence="18 19">
    <name type="scientific">Paramuricea clavata</name>
    <name type="common">Red gorgonian</name>
    <name type="synonym">Violescent sea-whip</name>
    <dbReference type="NCBI Taxonomy" id="317549"/>
    <lineage>
        <taxon>Eukaryota</taxon>
        <taxon>Metazoa</taxon>
        <taxon>Cnidaria</taxon>
        <taxon>Anthozoa</taxon>
        <taxon>Octocorallia</taxon>
        <taxon>Malacalcyonacea</taxon>
        <taxon>Plexauridae</taxon>
        <taxon>Paramuricea</taxon>
    </lineage>
</organism>
<dbReference type="PROSITE" id="PS50293">
    <property type="entry name" value="TPR_REGION"/>
    <property type="match status" value="2"/>
</dbReference>
<dbReference type="FunFam" id="1.25.40.10:FF:000034">
    <property type="entry name" value="Peroxisomal biogenesis factor 5 isoform 1"/>
    <property type="match status" value="1"/>
</dbReference>
<dbReference type="GO" id="GO:0005778">
    <property type="term" value="C:peroxisomal membrane"/>
    <property type="evidence" value="ECO:0007669"/>
    <property type="project" value="TreeGrafter"/>
</dbReference>
<evidence type="ECO:0000256" key="8">
    <source>
        <dbReference type="ARBA" id="ARBA00022737"/>
    </source>
</evidence>
<dbReference type="GO" id="GO:0005052">
    <property type="term" value="F:peroxisome matrix targeting signal-1 binding"/>
    <property type="evidence" value="ECO:0007669"/>
    <property type="project" value="TreeGrafter"/>
</dbReference>
<dbReference type="EMBL" id="CACRXK020005715">
    <property type="protein sequence ID" value="CAB4007154.1"/>
    <property type="molecule type" value="Genomic_DNA"/>
</dbReference>
<evidence type="ECO:0000256" key="7">
    <source>
        <dbReference type="ARBA" id="ARBA00022499"/>
    </source>
</evidence>
<evidence type="ECO:0000256" key="1">
    <source>
        <dbReference type="ARBA" id="ARBA00004253"/>
    </source>
</evidence>
<evidence type="ECO:0000256" key="9">
    <source>
        <dbReference type="ARBA" id="ARBA00022803"/>
    </source>
</evidence>
<evidence type="ECO:0000256" key="3">
    <source>
        <dbReference type="ARBA" id="ARBA00005348"/>
    </source>
</evidence>
<sequence length="666" mass="75222">MAMRELVEGACGGANPLMKFVSHYTQDKSLTQAGLRNHIPPSSSHPQDPRSFHEATERELVGEYFNDLQHHYGAPQTFRMDSLLHEINQVEAPGLLHPVIPGTDVWTEEYLVTANGPEAWIEEYEDEGHTYPNKYAEPAQAAIPTKWASEYLENLRPADLSKETITSQESSSKEVKDASSSLLDCAEDPRFANSKFFKFIKKLSTGEYKIEDNKVIDVQSGKEVKSGEEADRWVDEYEATISTDEYQWLDEYTAGEVHDDHGQTAADQTVKADGDFWGKLEEEWYNLARDNIDDHPWLAEYTAEKDYAFEENNPMMEIPNPFEEGLKKLKEGDIISAILLFEAEVQQRPDHAEAWQYLGTSQAENEQDNLAIPALNKCLNLQPDNLTALMAVAVCYTNESLQSQACDALKLWLSRNPKYSSLLATTSTAEDPSARSPTLKSSMMSNSMYNEVRELYIKAAQLAPHNNIDAEVQIGLGVLFNLSGEYDKAVDCFHAALQTNPQDALVWNKLGATLANGGRSEEAVEAYRHALELSPGYVRARYNLGISCVNLKVFREAVEHFLTSLNIQRKGVRAGRDSTSTMSESIWTTLRMSLSLMGRPEFHEAVDNRDLDYLNGQFNAIDYIKRYLSFTEVKLNDRKRKEIVNTISTIQVYQKNRSSQLKTIQT</sequence>
<gene>
    <name evidence="18" type="ORF">PACLA_8A022397</name>
</gene>
<dbReference type="PANTHER" id="PTHR10130:SF0">
    <property type="entry name" value="GH08708P"/>
    <property type="match status" value="1"/>
</dbReference>
<dbReference type="InterPro" id="IPR019734">
    <property type="entry name" value="TPR_rpt"/>
</dbReference>
<keyword evidence="6" id="KW-0963">Cytoplasm</keyword>
<keyword evidence="18" id="KW-0675">Receptor</keyword>
<keyword evidence="19" id="KW-1185">Reference proteome</keyword>
<dbReference type="Gene3D" id="1.25.40.10">
    <property type="entry name" value="Tetratricopeptide repeat domain"/>
    <property type="match status" value="1"/>
</dbReference>
<evidence type="ECO:0000256" key="6">
    <source>
        <dbReference type="ARBA" id="ARBA00022490"/>
    </source>
</evidence>
<evidence type="ECO:0000256" key="2">
    <source>
        <dbReference type="ARBA" id="ARBA00004514"/>
    </source>
</evidence>
<dbReference type="Proteomes" id="UP001152795">
    <property type="component" value="Unassembled WGS sequence"/>
</dbReference>
<evidence type="ECO:0000256" key="14">
    <source>
        <dbReference type="ARBA" id="ARBA00032505"/>
    </source>
</evidence>